<evidence type="ECO:0000259" key="2">
    <source>
        <dbReference type="Pfam" id="PF05181"/>
    </source>
</evidence>
<evidence type="ECO:0000313" key="3">
    <source>
        <dbReference type="EMBL" id="TEW73880.1"/>
    </source>
</evidence>
<dbReference type="InterPro" id="IPR022656">
    <property type="entry name" value="XPA_C"/>
</dbReference>
<dbReference type="InterPro" id="IPR037129">
    <property type="entry name" value="XPA_sf"/>
</dbReference>
<proteinExistence type="predicted"/>
<dbReference type="Pfam" id="PF05181">
    <property type="entry name" value="XPA_C"/>
    <property type="match status" value="1"/>
</dbReference>
<sequence>MASQIAKEVMRLASNRQYKEALNLLSRIKVKNLTVTRATLKSKYCLKPKDIEKLHYIEVDNPHVKSAGKMRLYLRAEAYNHSLKIKRSKKIKSKSL</sequence>
<name>A0A4Y8ARQ6_9FLAO</name>
<evidence type="ECO:0000256" key="1">
    <source>
        <dbReference type="ARBA" id="ARBA00022833"/>
    </source>
</evidence>
<gene>
    <name evidence="3" type="ORF">E2488_10400</name>
</gene>
<organism evidence="3 4">
    <name type="scientific">Gramella jeungdoensis</name>
    <dbReference type="NCBI Taxonomy" id="708091"/>
    <lineage>
        <taxon>Bacteria</taxon>
        <taxon>Pseudomonadati</taxon>
        <taxon>Bacteroidota</taxon>
        <taxon>Flavobacteriia</taxon>
        <taxon>Flavobacteriales</taxon>
        <taxon>Flavobacteriaceae</taxon>
        <taxon>Christiangramia</taxon>
    </lineage>
</organism>
<dbReference type="InterPro" id="IPR009061">
    <property type="entry name" value="DNA-bd_dom_put_sf"/>
</dbReference>
<evidence type="ECO:0000313" key="4">
    <source>
        <dbReference type="Proteomes" id="UP000298517"/>
    </source>
</evidence>
<dbReference type="SUPFAM" id="SSF46955">
    <property type="entry name" value="Putative DNA-binding domain"/>
    <property type="match status" value="1"/>
</dbReference>
<comment type="caution">
    <text evidence="3">The sequence shown here is derived from an EMBL/GenBank/DDBJ whole genome shotgun (WGS) entry which is preliminary data.</text>
</comment>
<feature type="domain" description="XPA C-terminal" evidence="2">
    <location>
        <begin position="35"/>
        <end position="77"/>
    </location>
</feature>
<accession>A0A4Y8ARQ6</accession>
<dbReference type="CDD" id="cd21075">
    <property type="entry name" value="DBD_XPA-like"/>
    <property type="match status" value="1"/>
</dbReference>
<keyword evidence="1" id="KW-0862">Zinc</keyword>
<dbReference type="Proteomes" id="UP000298517">
    <property type="component" value="Unassembled WGS sequence"/>
</dbReference>
<dbReference type="RefSeq" id="WP_134248279.1">
    <property type="nucleotide sequence ID" value="NZ_SNQI01000003.1"/>
</dbReference>
<dbReference type="AlphaFoldDB" id="A0A4Y8ARQ6"/>
<dbReference type="Gene3D" id="3.90.530.10">
    <property type="entry name" value="XPA C-terminal domain"/>
    <property type="match status" value="1"/>
</dbReference>
<dbReference type="EMBL" id="SNQI01000003">
    <property type="protein sequence ID" value="TEW73880.1"/>
    <property type="molecule type" value="Genomic_DNA"/>
</dbReference>
<keyword evidence="4" id="KW-1185">Reference proteome</keyword>
<protein>
    <recommendedName>
        <fullName evidence="2">XPA C-terminal domain-containing protein</fullName>
    </recommendedName>
</protein>
<reference evidence="3 4" key="1">
    <citation type="journal article" date="2011" name="J. Microbiol.">
        <title>Gramella jeungdoensis sp. nov., isolated from a solar saltern in Korea.</title>
        <authorList>
            <person name="Joung Y."/>
            <person name="Kim H."/>
            <person name="Jang T."/>
            <person name="Ahn T.S."/>
            <person name="Joh K."/>
        </authorList>
    </citation>
    <scope>NUCLEOTIDE SEQUENCE [LARGE SCALE GENOMIC DNA]</scope>
    <source>
        <strain evidence="3 4">KCTC 23123</strain>
    </source>
</reference>